<reference evidence="1 2" key="1">
    <citation type="journal article" date="2015" name="Nature">
        <title>rRNA introns, odd ribosomes, and small enigmatic genomes across a large radiation of phyla.</title>
        <authorList>
            <person name="Brown C.T."/>
            <person name="Hug L.A."/>
            <person name="Thomas B.C."/>
            <person name="Sharon I."/>
            <person name="Castelle C.J."/>
            <person name="Singh A."/>
            <person name="Wilkins M.J."/>
            <person name="Williams K.H."/>
            <person name="Banfield J.F."/>
        </authorList>
    </citation>
    <scope>NUCLEOTIDE SEQUENCE [LARGE SCALE GENOMIC DNA]</scope>
</reference>
<proteinExistence type="predicted"/>
<dbReference type="Proteomes" id="UP000034154">
    <property type="component" value="Unassembled WGS sequence"/>
</dbReference>
<comment type="caution">
    <text evidence="1">The sequence shown here is derived from an EMBL/GenBank/DDBJ whole genome shotgun (WGS) entry which is preliminary data.</text>
</comment>
<sequence length="64" mass="7314">MPSFEKYFEDSSDVCDVCLAPLDDPETLQTAEAMGVVLTFCSPQCRDEFLKEPEKYLDSEEELE</sequence>
<dbReference type="EMBL" id="LCJB01000014">
    <property type="protein sequence ID" value="KKT71534.1"/>
    <property type="molecule type" value="Genomic_DNA"/>
</dbReference>
<dbReference type="GO" id="GO:0016491">
    <property type="term" value="F:oxidoreductase activity"/>
    <property type="evidence" value="ECO:0007669"/>
    <property type="project" value="InterPro"/>
</dbReference>
<protein>
    <submittedName>
        <fullName evidence="1">Uncharacterized protein</fullName>
    </submittedName>
</protein>
<gene>
    <name evidence="1" type="ORF">UW63_C0014G0006</name>
</gene>
<evidence type="ECO:0000313" key="2">
    <source>
        <dbReference type="Proteomes" id="UP000034154"/>
    </source>
</evidence>
<dbReference type="SUPFAM" id="SSF47240">
    <property type="entry name" value="Ferritin-like"/>
    <property type="match status" value="1"/>
</dbReference>
<organism evidence="1 2">
    <name type="scientific">Candidatus Uhrbacteria bacterium GW2011_GWF2_44_350</name>
    <dbReference type="NCBI Taxonomy" id="1619000"/>
    <lineage>
        <taxon>Bacteria</taxon>
        <taxon>Candidatus Uhriibacteriota</taxon>
    </lineage>
</organism>
<dbReference type="AlphaFoldDB" id="A0A0G1MHR5"/>
<evidence type="ECO:0000313" key="1">
    <source>
        <dbReference type="EMBL" id="KKT71534.1"/>
    </source>
</evidence>
<name>A0A0G1MHR5_9BACT</name>
<dbReference type="InterPro" id="IPR009078">
    <property type="entry name" value="Ferritin-like_SF"/>
</dbReference>
<accession>A0A0G1MHR5</accession>
<dbReference type="Gene3D" id="1.10.620.20">
    <property type="entry name" value="Ribonucleotide Reductase, subunit A"/>
    <property type="match status" value="1"/>
</dbReference>
<dbReference type="InterPro" id="IPR012348">
    <property type="entry name" value="RNR-like"/>
</dbReference>